<dbReference type="Proteomes" id="UP000315783">
    <property type="component" value="Unassembled WGS sequence"/>
</dbReference>
<feature type="compositionally biased region" description="Basic and acidic residues" evidence="1">
    <location>
        <begin position="337"/>
        <end position="353"/>
    </location>
</feature>
<feature type="region of interest" description="Disordered" evidence="1">
    <location>
        <begin position="55"/>
        <end position="101"/>
    </location>
</feature>
<keyword evidence="4" id="KW-1185">Reference proteome</keyword>
<protein>
    <submittedName>
        <fullName evidence="3">Homocitrate synthase</fullName>
    </submittedName>
</protein>
<name>A0A545VUU9_9HYPO</name>
<accession>A0A545VUU9</accession>
<evidence type="ECO:0000313" key="4">
    <source>
        <dbReference type="Proteomes" id="UP000315783"/>
    </source>
</evidence>
<feature type="compositionally biased region" description="Low complexity" evidence="1">
    <location>
        <begin position="67"/>
        <end position="76"/>
    </location>
</feature>
<dbReference type="PANTHER" id="PTHR22093:SF0">
    <property type="entry name" value="LEUKOCYTE RECEPTOR CLUSTER MEMBER 1"/>
    <property type="match status" value="1"/>
</dbReference>
<dbReference type="PANTHER" id="PTHR22093">
    <property type="entry name" value="LEUKOCYTE RECEPTOR CLUSTER LRC MEMBER 1"/>
    <property type="match status" value="1"/>
</dbReference>
<dbReference type="AlphaFoldDB" id="A0A545VUU9"/>
<evidence type="ECO:0000313" key="3">
    <source>
        <dbReference type="EMBL" id="TQV95303.1"/>
    </source>
</evidence>
<dbReference type="EMBL" id="SPUK01000008">
    <property type="protein sequence ID" value="TQV95303.1"/>
    <property type="molecule type" value="Genomic_DNA"/>
</dbReference>
<dbReference type="Pfam" id="PF10197">
    <property type="entry name" value="Cir_N"/>
    <property type="match status" value="1"/>
</dbReference>
<dbReference type="InterPro" id="IPR039875">
    <property type="entry name" value="LENG1-like"/>
</dbReference>
<comment type="caution">
    <text evidence="3">The sequence shown here is derived from an EMBL/GenBank/DDBJ whole genome shotgun (WGS) entry which is preliminary data.</text>
</comment>
<dbReference type="OrthoDB" id="2159131at2759"/>
<feature type="compositionally biased region" description="Basic and acidic residues" evidence="1">
    <location>
        <begin position="201"/>
        <end position="227"/>
    </location>
</feature>
<feature type="compositionally biased region" description="Basic residues" evidence="1">
    <location>
        <begin position="271"/>
        <end position="286"/>
    </location>
</feature>
<dbReference type="SMART" id="SM01083">
    <property type="entry name" value="Cir_N"/>
    <property type="match status" value="1"/>
</dbReference>
<proteinExistence type="predicted"/>
<evidence type="ECO:0000256" key="1">
    <source>
        <dbReference type="SAM" id="MobiDB-lite"/>
    </source>
</evidence>
<sequence>MPLHLLGKKSWNVYNKDNIERVRRDEASAKAAEEAEEQRMQEVDAARRLAILRGEAPPPIEQEEEVAVAVADPDAAGSRQPPHRLGTGRRPRKRHGEDDTDFELRIAKEREDAVSRAAAEARWRATSSAPIVDRRGHIDLFGGDDKSRAHAEKNEEAERESSRKKREYEDQYTMRFANAGGQAGTDAPWYSASAADDGSEGETRRVMKNVWGRDDPQRKERDEKRIVASDPLAMMKQGAARVRELKQERKRFQEERGRELRQMKREDERRRERHGHHRSRRHRSRSPRSEERPRSRDGRRSRSRGGEEEERSRHRHRHRDRSSEKRRDERRHRHRSSSRERERHERRDEKRHR</sequence>
<evidence type="ECO:0000259" key="2">
    <source>
        <dbReference type="SMART" id="SM01083"/>
    </source>
</evidence>
<reference evidence="3 4" key="1">
    <citation type="journal article" date="2019" name="Appl. Microbiol. Biotechnol.">
        <title>Genome sequence of Isaria javanica and comparative genome analysis insights into family S53 peptidase evolution in fungal entomopathogens.</title>
        <authorList>
            <person name="Lin R."/>
            <person name="Zhang X."/>
            <person name="Xin B."/>
            <person name="Zou M."/>
            <person name="Gao Y."/>
            <person name="Qin F."/>
            <person name="Hu Q."/>
            <person name="Xie B."/>
            <person name="Cheng X."/>
        </authorList>
    </citation>
    <scope>NUCLEOTIDE SEQUENCE [LARGE SCALE GENOMIC DNA]</scope>
    <source>
        <strain evidence="3 4">IJ1G</strain>
    </source>
</reference>
<feature type="region of interest" description="Disordered" evidence="1">
    <location>
        <begin position="136"/>
        <end position="353"/>
    </location>
</feature>
<feature type="compositionally biased region" description="Basic and acidic residues" evidence="1">
    <location>
        <begin position="241"/>
        <end position="270"/>
    </location>
</feature>
<gene>
    <name evidence="3" type="ORF">IF1G_06290</name>
</gene>
<feature type="compositionally biased region" description="Basic and acidic residues" evidence="1">
    <location>
        <begin position="136"/>
        <end position="169"/>
    </location>
</feature>
<feature type="domain" description="CBF1-interacting co-repressor CIR N-terminal" evidence="2">
    <location>
        <begin position="10"/>
        <end position="46"/>
    </location>
</feature>
<dbReference type="InterPro" id="IPR019339">
    <property type="entry name" value="CIR_N_dom"/>
</dbReference>
<organism evidence="3 4">
    <name type="scientific">Cordyceps javanica</name>
    <dbReference type="NCBI Taxonomy" id="43265"/>
    <lineage>
        <taxon>Eukaryota</taxon>
        <taxon>Fungi</taxon>
        <taxon>Dikarya</taxon>
        <taxon>Ascomycota</taxon>
        <taxon>Pezizomycotina</taxon>
        <taxon>Sordariomycetes</taxon>
        <taxon>Hypocreomycetidae</taxon>
        <taxon>Hypocreales</taxon>
        <taxon>Cordycipitaceae</taxon>
        <taxon>Cordyceps</taxon>
    </lineage>
</organism>
<feature type="compositionally biased region" description="Basic and acidic residues" evidence="1">
    <location>
        <begin position="287"/>
        <end position="312"/>
    </location>
</feature>